<reference evidence="2 3" key="1">
    <citation type="submission" date="2019-10" db="EMBL/GenBank/DDBJ databases">
        <title>Assembly and Annotation for the nematode Trichostrongylus colubriformis.</title>
        <authorList>
            <person name="Martin J."/>
        </authorList>
    </citation>
    <scope>NUCLEOTIDE SEQUENCE [LARGE SCALE GENOMIC DNA]</scope>
    <source>
        <strain evidence="2">G859</strain>
        <tissue evidence="2">Whole worm</tissue>
    </source>
</reference>
<evidence type="ECO:0000313" key="2">
    <source>
        <dbReference type="EMBL" id="KAK5968986.1"/>
    </source>
</evidence>
<comment type="caution">
    <text evidence="2">The sequence shown here is derived from an EMBL/GenBank/DDBJ whole genome shotgun (WGS) entry which is preliminary data.</text>
</comment>
<protein>
    <submittedName>
        <fullName evidence="2">Uncharacterized protein</fullName>
    </submittedName>
</protein>
<feature type="chain" id="PRO_5042923549" evidence="1">
    <location>
        <begin position="19"/>
        <end position="80"/>
    </location>
</feature>
<keyword evidence="1" id="KW-0732">Signal</keyword>
<gene>
    <name evidence="2" type="ORF">GCK32_010094</name>
</gene>
<evidence type="ECO:0000256" key="1">
    <source>
        <dbReference type="SAM" id="SignalP"/>
    </source>
</evidence>
<dbReference type="EMBL" id="WIXE01020752">
    <property type="protein sequence ID" value="KAK5968986.1"/>
    <property type="molecule type" value="Genomic_DNA"/>
</dbReference>
<dbReference type="Proteomes" id="UP001331761">
    <property type="component" value="Unassembled WGS sequence"/>
</dbReference>
<accession>A0AAN8IDC1</accession>
<evidence type="ECO:0000313" key="3">
    <source>
        <dbReference type="Proteomes" id="UP001331761"/>
    </source>
</evidence>
<name>A0AAN8IDC1_TRICO</name>
<dbReference type="AlphaFoldDB" id="A0AAN8IDC1"/>
<sequence>MLIVDGIILMIITWYVEAVYPGGEGVPQKPWFFLLKSYWFPYSQGKKSAASQAVRDAPPVNREFVKLEKEPNLKVNRDLL</sequence>
<organism evidence="2 3">
    <name type="scientific">Trichostrongylus colubriformis</name>
    <name type="common">Black scour worm</name>
    <dbReference type="NCBI Taxonomy" id="6319"/>
    <lineage>
        <taxon>Eukaryota</taxon>
        <taxon>Metazoa</taxon>
        <taxon>Ecdysozoa</taxon>
        <taxon>Nematoda</taxon>
        <taxon>Chromadorea</taxon>
        <taxon>Rhabditida</taxon>
        <taxon>Rhabditina</taxon>
        <taxon>Rhabditomorpha</taxon>
        <taxon>Strongyloidea</taxon>
        <taxon>Trichostrongylidae</taxon>
        <taxon>Trichostrongylus</taxon>
    </lineage>
</organism>
<feature type="signal peptide" evidence="1">
    <location>
        <begin position="1"/>
        <end position="18"/>
    </location>
</feature>
<keyword evidence="3" id="KW-1185">Reference proteome</keyword>
<proteinExistence type="predicted"/>